<proteinExistence type="predicted"/>
<evidence type="ECO:0000256" key="1">
    <source>
        <dbReference type="SAM" id="MobiDB-lite"/>
    </source>
</evidence>
<protein>
    <recommendedName>
        <fullName evidence="4">Eisosome protein 1</fullName>
    </recommendedName>
</protein>
<feature type="compositionally biased region" description="Low complexity" evidence="1">
    <location>
        <begin position="591"/>
        <end position="605"/>
    </location>
</feature>
<feature type="compositionally biased region" description="Basic residues" evidence="1">
    <location>
        <begin position="752"/>
        <end position="761"/>
    </location>
</feature>
<feature type="compositionally biased region" description="Basic and acidic residues" evidence="1">
    <location>
        <begin position="421"/>
        <end position="437"/>
    </location>
</feature>
<dbReference type="GeneID" id="81398631"/>
<feature type="compositionally biased region" description="Basic and acidic residues" evidence="1">
    <location>
        <begin position="480"/>
        <end position="526"/>
    </location>
</feature>
<accession>A0A9W9JWP5</accession>
<dbReference type="EMBL" id="JAPMSZ010000011">
    <property type="protein sequence ID" value="KAJ5084358.1"/>
    <property type="molecule type" value="Genomic_DNA"/>
</dbReference>
<dbReference type="Proteomes" id="UP001141434">
    <property type="component" value="Unassembled WGS sequence"/>
</dbReference>
<evidence type="ECO:0008006" key="4">
    <source>
        <dbReference type="Google" id="ProtNLM"/>
    </source>
</evidence>
<dbReference type="PANTHER" id="PTHR28298">
    <property type="entry name" value="EISOSOME PROTEIN 1"/>
    <property type="match status" value="1"/>
</dbReference>
<feature type="region of interest" description="Disordered" evidence="1">
    <location>
        <begin position="411"/>
        <end position="440"/>
    </location>
</feature>
<dbReference type="AlphaFoldDB" id="A0A9W9JWP5"/>
<feature type="compositionally biased region" description="Polar residues" evidence="1">
    <location>
        <begin position="708"/>
        <end position="719"/>
    </location>
</feature>
<reference evidence="2" key="2">
    <citation type="journal article" date="2023" name="IMA Fungus">
        <title>Comparative genomic study of the Penicillium genus elucidates a diverse pangenome and 15 lateral gene transfer events.</title>
        <authorList>
            <person name="Petersen C."/>
            <person name="Sorensen T."/>
            <person name="Nielsen M.R."/>
            <person name="Sondergaard T.E."/>
            <person name="Sorensen J.L."/>
            <person name="Fitzpatrick D.A."/>
            <person name="Frisvad J.C."/>
            <person name="Nielsen K.L."/>
        </authorList>
    </citation>
    <scope>NUCLEOTIDE SEQUENCE</scope>
    <source>
        <strain evidence="2">IBT 34128</strain>
    </source>
</reference>
<sequence length="834" mass="90387">MATAQQLPGSTRLADDAATAALYVTHPQRKAEIRDPSATDTQHFNPRVTGGTPNLSHASAGAALAHAKTKPVEVWRPGRLAAAEKAALCVKDYTPPEVPQPSTQYSPEGLEAAVLAVRDQKGMTSLLPTATGHKHDISADQARATTGHHQAQDRARRAATGAYAITRQRAEPTPTEPVISSDSPYARSAAGASQRAHVEVEDPLGHLDSATEASRIHHIANTNARLYTSSPPVASEIEDRNRRNSLRAAAISMAKDMYDVTGTKDESELDPAVSAPQNGQDRLRYRKTVSAAGTASIQKAMTLQDAAQKRAAEKLARMHDENAEYQMYYGTAPQPQRSRLATRRKRTSSDADASQIDAEQSREIRNQMSSLRSKLNRVDEQRQKDREMLMQAARRNVDAALQDMEMKLYTDTGRPPPSLQKEWDEAAQERVRQEAKSTEWAAQGDRVNIGARQFVDMADVEAIARSRLQPALDEITEQAEQQRAHDVEERLDAEEQQRHATVEHEREADMRAEAKRGKEPRKRESKGLGIFLWRRKTKRARVEKPAEEEAPAEAPTATGAVAQEAPAEPEAAAAPETAISREATAEETPGEPETAGAAAVVAAAPSKEPTRDDAQPEITKTETAQRDAAAVGSGVSAMHTIQPVTSPRADSKLKNWFRDRLVRRSSGPIPVYPHQPGPDFPTDSEPAFTGGAALAGKDEPRGAALSSHPVTGTDLPSTQNGSSSRNGNNNEVTKSLTGESGTGPSSQQNGNNKRHRLRRSFLKSVSRGTQEPKTNGVTKEGDSRRGSEAVSEPKDSGTEIQDLRHSAVEQGLPVPPALGETVSTGRESRFSEDL</sequence>
<dbReference type="RefSeq" id="XP_056507755.1">
    <property type="nucleotide sequence ID" value="XM_056659462.1"/>
</dbReference>
<name>A0A9W9JWP5_9EURO</name>
<gene>
    <name evidence="2" type="ORF">NUU61_008937</name>
</gene>
<feature type="compositionally biased region" description="Polar residues" evidence="1">
    <location>
        <begin position="731"/>
        <end position="751"/>
    </location>
</feature>
<dbReference type="GO" id="GO:0070941">
    <property type="term" value="P:eisosome assembly"/>
    <property type="evidence" value="ECO:0007669"/>
    <property type="project" value="TreeGrafter"/>
</dbReference>
<dbReference type="OrthoDB" id="4070583at2759"/>
<dbReference type="PANTHER" id="PTHR28298:SF1">
    <property type="entry name" value="EISOSOME PROTEIN 1"/>
    <property type="match status" value="1"/>
</dbReference>
<evidence type="ECO:0000313" key="3">
    <source>
        <dbReference type="Proteomes" id="UP001141434"/>
    </source>
</evidence>
<feature type="compositionally biased region" description="Basic and acidic residues" evidence="1">
    <location>
        <begin position="608"/>
        <end position="625"/>
    </location>
</feature>
<feature type="compositionally biased region" description="Polar residues" evidence="1">
    <location>
        <begin position="766"/>
        <end position="777"/>
    </location>
</feature>
<feature type="region of interest" description="Disordered" evidence="1">
    <location>
        <begin position="29"/>
        <end position="53"/>
    </location>
</feature>
<comment type="caution">
    <text evidence="2">The sequence shown here is derived from an EMBL/GenBank/DDBJ whole genome shotgun (WGS) entry which is preliminary data.</text>
</comment>
<dbReference type="InterPro" id="IPR024527">
    <property type="entry name" value="Eisosome1"/>
</dbReference>
<feature type="region of interest" description="Disordered" evidence="1">
    <location>
        <begin position="329"/>
        <end position="364"/>
    </location>
</feature>
<feature type="compositionally biased region" description="Basic and acidic residues" evidence="1">
    <location>
        <begin position="779"/>
        <end position="807"/>
    </location>
</feature>
<feature type="compositionally biased region" description="Low complexity" evidence="1">
    <location>
        <begin position="720"/>
        <end position="730"/>
    </location>
</feature>
<feature type="compositionally biased region" description="Low complexity" evidence="1">
    <location>
        <begin position="552"/>
        <end position="582"/>
    </location>
</feature>
<evidence type="ECO:0000313" key="2">
    <source>
        <dbReference type="EMBL" id="KAJ5084358.1"/>
    </source>
</evidence>
<keyword evidence="3" id="KW-1185">Reference proteome</keyword>
<feature type="region of interest" description="Disordered" evidence="1">
    <location>
        <begin position="473"/>
        <end position="834"/>
    </location>
</feature>
<reference evidence="2" key="1">
    <citation type="submission" date="2022-11" db="EMBL/GenBank/DDBJ databases">
        <authorList>
            <person name="Petersen C."/>
        </authorList>
    </citation>
    <scope>NUCLEOTIDE SEQUENCE</scope>
    <source>
        <strain evidence="2">IBT 34128</strain>
    </source>
</reference>
<feature type="compositionally biased region" description="Basic and acidic residues" evidence="1">
    <location>
        <begin position="649"/>
        <end position="662"/>
    </location>
</feature>
<organism evidence="2 3">
    <name type="scientific">Penicillium alfredii</name>
    <dbReference type="NCBI Taxonomy" id="1506179"/>
    <lineage>
        <taxon>Eukaryota</taxon>
        <taxon>Fungi</taxon>
        <taxon>Dikarya</taxon>
        <taxon>Ascomycota</taxon>
        <taxon>Pezizomycotina</taxon>
        <taxon>Eurotiomycetes</taxon>
        <taxon>Eurotiomycetidae</taxon>
        <taxon>Eurotiales</taxon>
        <taxon>Aspergillaceae</taxon>
        <taxon>Penicillium</taxon>
    </lineage>
</organism>
<feature type="compositionally biased region" description="Pro residues" evidence="1">
    <location>
        <begin position="670"/>
        <end position="679"/>
    </location>
</feature>
<dbReference type="Pfam" id="PF12757">
    <property type="entry name" value="Eisosome1"/>
    <property type="match status" value="1"/>
</dbReference>